<dbReference type="PANTHER" id="PTHR43706">
    <property type="entry name" value="NADH DEHYDROGENASE"/>
    <property type="match status" value="1"/>
</dbReference>
<evidence type="ECO:0000256" key="7">
    <source>
        <dbReference type="ARBA" id="ARBA00022792"/>
    </source>
</evidence>
<evidence type="ECO:0000256" key="12">
    <source>
        <dbReference type="ARBA" id="ARBA00023027"/>
    </source>
</evidence>
<dbReference type="Gene3D" id="3.50.50.100">
    <property type="match status" value="1"/>
</dbReference>
<evidence type="ECO:0000256" key="14">
    <source>
        <dbReference type="ARBA" id="ARBA00023136"/>
    </source>
</evidence>
<dbReference type="STRING" id="109376.A0A0D3B443"/>
<comment type="catalytic activity">
    <reaction evidence="16">
        <text>a quinone + NADH + H(+) = a quinol + NAD(+)</text>
        <dbReference type="Rhea" id="RHEA:46160"/>
        <dbReference type="ChEBI" id="CHEBI:15378"/>
        <dbReference type="ChEBI" id="CHEBI:24646"/>
        <dbReference type="ChEBI" id="CHEBI:57540"/>
        <dbReference type="ChEBI" id="CHEBI:57945"/>
        <dbReference type="ChEBI" id="CHEBI:132124"/>
        <dbReference type="EC" id="1.6.5.9"/>
    </reaction>
</comment>
<dbReference type="Pfam" id="PF07992">
    <property type="entry name" value="Pyr_redox_2"/>
    <property type="match status" value="1"/>
</dbReference>
<evidence type="ECO:0000313" key="22">
    <source>
        <dbReference type="EnsemblPlants" id="Bo3g024220.1"/>
    </source>
</evidence>
<keyword evidence="9" id="KW-0521">NADP</keyword>
<dbReference type="HOGENOM" id="CLU_021377_1_3_1"/>
<dbReference type="RefSeq" id="XP_013622663.1">
    <property type="nucleotide sequence ID" value="XM_013767209.1"/>
</dbReference>
<dbReference type="EnsemblPlants" id="Bo3g024220.1">
    <property type="protein sequence ID" value="Bo3g024220.1"/>
    <property type="gene ID" value="Bo3g024220"/>
</dbReference>
<evidence type="ECO:0000256" key="17">
    <source>
        <dbReference type="ARBA" id="ARBA00049010"/>
    </source>
</evidence>
<dbReference type="InterPro" id="IPR045024">
    <property type="entry name" value="NDH-2"/>
</dbReference>
<dbReference type="PRINTS" id="PR00368">
    <property type="entry name" value="FADPNR"/>
</dbReference>
<keyword evidence="11" id="KW-0560">Oxidoreductase</keyword>
<evidence type="ECO:0000259" key="21">
    <source>
        <dbReference type="Pfam" id="PF22366"/>
    </source>
</evidence>
<dbReference type="InterPro" id="IPR023753">
    <property type="entry name" value="FAD/NAD-binding_dom"/>
</dbReference>
<comment type="similarity">
    <text evidence="4">Belongs to the NADH dehydrogenase family.</text>
</comment>
<evidence type="ECO:0000256" key="8">
    <source>
        <dbReference type="ARBA" id="ARBA00022827"/>
    </source>
</evidence>
<keyword evidence="10" id="KW-0809">Transit peptide</keyword>
<evidence type="ECO:0000256" key="10">
    <source>
        <dbReference type="ARBA" id="ARBA00022946"/>
    </source>
</evidence>
<evidence type="ECO:0000256" key="3">
    <source>
        <dbReference type="ARBA" id="ARBA00004443"/>
    </source>
</evidence>
<evidence type="ECO:0000256" key="19">
    <source>
        <dbReference type="SAM" id="MobiDB-lite"/>
    </source>
</evidence>
<comment type="cofactor">
    <cofactor evidence="1">
        <name>FAD</name>
        <dbReference type="ChEBI" id="CHEBI:57692"/>
    </cofactor>
</comment>
<dbReference type="KEGG" id="boe:106328714"/>
<keyword evidence="7" id="KW-0999">Mitochondrion inner membrane</keyword>
<comment type="function">
    <text evidence="18">Alternative NADH-ubiquinone oxidoreductase which catalyzes the oxidation of mitochondrial NADH does not translocate protons across the inner mitochondrial membrane.</text>
</comment>
<keyword evidence="6" id="KW-0285">Flavoprotein</keyword>
<evidence type="ECO:0000256" key="11">
    <source>
        <dbReference type="ARBA" id="ARBA00023002"/>
    </source>
</evidence>
<dbReference type="GO" id="GO:0050136">
    <property type="term" value="F:NADH dehydrogenase (quinone) (non-electrogenic) activity"/>
    <property type="evidence" value="ECO:0007669"/>
    <property type="project" value="UniProtKB-EC"/>
</dbReference>
<evidence type="ECO:0000256" key="4">
    <source>
        <dbReference type="ARBA" id="ARBA00005272"/>
    </source>
</evidence>
<reference evidence="22 23" key="1">
    <citation type="journal article" date="2014" name="Genome Biol.">
        <title>Transcriptome and methylome profiling reveals relics of genome dominance in the mesopolyploid Brassica oleracea.</title>
        <authorList>
            <person name="Parkin I.A."/>
            <person name="Koh C."/>
            <person name="Tang H."/>
            <person name="Robinson S.J."/>
            <person name="Kagale S."/>
            <person name="Clarke W.E."/>
            <person name="Town C.D."/>
            <person name="Nixon J."/>
            <person name="Krishnakumar V."/>
            <person name="Bidwell S.L."/>
            <person name="Denoeud F."/>
            <person name="Belcram H."/>
            <person name="Links M.G."/>
            <person name="Just J."/>
            <person name="Clarke C."/>
            <person name="Bender T."/>
            <person name="Huebert T."/>
            <person name="Mason A.S."/>
            <person name="Pires J.C."/>
            <person name="Barker G."/>
            <person name="Moore J."/>
            <person name="Walley P.G."/>
            <person name="Manoli S."/>
            <person name="Batley J."/>
            <person name="Edwards D."/>
            <person name="Nelson M.N."/>
            <person name="Wang X."/>
            <person name="Paterson A.H."/>
            <person name="King G."/>
            <person name="Bancroft I."/>
            <person name="Chalhoub B."/>
            <person name="Sharpe A.G."/>
        </authorList>
    </citation>
    <scope>NUCLEOTIDE SEQUENCE</scope>
    <source>
        <strain evidence="22 23">cv. TO1000</strain>
    </source>
</reference>
<keyword evidence="12" id="KW-0520">NAD</keyword>
<evidence type="ECO:0000256" key="5">
    <source>
        <dbReference type="ARBA" id="ARBA00012637"/>
    </source>
</evidence>
<dbReference type="AlphaFoldDB" id="A0A0D3B443"/>
<dbReference type="InterPro" id="IPR036188">
    <property type="entry name" value="FAD/NAD-bd_sf"/>
</dbReference>
<evidence type="ECO:0000256" key="9">
    <source>
        <dbReference type="ARBA" id="ARBA00022857"/>
    </source>
</evidence>
<feature type="domain" description="FAD/NAD(P)-binding" evidence="20">
    <location>
        <begin position="69"/>
        <end position="400"/>
    </location>
</feature>
<reference evidence="22" key="2">
    <citation type="submission" date="2015-03" db="UniProtKB">
        <authorList>
            <consortium name="EnsemblPlants"/>
        </authorList>
    </citation>
    <scope>IDENTIFICATION</scope>
</reference>
<dbReference type="Pfam" id="PF22366">
    <property type="entry name" value="NDH2_C"/>
    <property type="match status" value="1"/>
</dbReference>
<dbReference type="eggNOG" id="KOG2495">
    <property type="taxonomic scope" value="Eukaryota"/>
</dbReference>
<dbReference type="EC" id="1.6.5.9" evidence="5"/>
<evidence type="ECO:0000256" key="6">
    <source>
        <dbReference type="ARBA" id="ARBA00022630"/>
    </source>
</evidence>
<feature type="domain" description="External alternative NADH-ubiquinone oxidoreductase-like C-terminal" evidence="21">
    <location>
        <begin position="434"/>
        <end position="500"/>
    </location>
</feature>
<name>A0A0D3B443_BRAOL</name>
<dbReference type="OMA" id="DHCIFLD"/>
<sequence>MFLIKNLRRISPTTSSALIGFRNTGSPPLSSRFCTTLNQPQQVQSPAPNGLDRSRYEGLAPTREGEKPRVVVLGSGWAGCRLMKGIDTSIYDVVCVSPRNHMVFTPLLASTCVGTLEFRSVAEPISRIQPAISREPGSYFFLANCSRLDADSHEVHCETLTDGLNTLKPWKFKIAYDKLVVACGAEASTFGIQGVLENAIFLREVHHAQEIRRKLLLNLMLSDTPGISNEEKQRLLHCVVVGGGPTGVEFSGELSDFIMKDVRQRYAHVKDDVHVTLIEAKDILSSFDDRLRRYAIKQLNKSGVRFVRGIVKDVKPQKLILDDGTEVPYGLLVWSTGVGPSPFVSSLDLAKAPGGRIGIDQWMRVPSVQDVFAIGDCSGYLETTGKPTLPALAQVAEREGKYLANLLNEIGKANGGRANSAKEIALGVPFVYKHLGSMATIGRYKALVDLRESKDAKGISMTGFVSWFIWRSAYLTRVISWRNRFYVAINWFTTFVFGRDISRI</sequence>
<keyword evidence="8" id="KW-0274">FAD</keyword>
<organism evidence="22 23">
    <name type="scientific">Brassica oleracea var. oleracea</name>
    <dbReference type="NCBI Taxonomy" id="109376"/>
    <lineage>
        <taxon>Eukaryota</taxon>
        <taxon>Viridiplantae</taxon>
        <taxon>Streptophyta</taxon>
        <taxon>Embryophyta</taxon>
        <taxon>Tracheophyta</taxon>
        <taxon>Spermatophyta</taxon>
        <taxon>Magnoliopsida</taxon>
        <taxon>eudicotyledons</taxon>
        <taxon>Gunneridae</taxon>
        <taxon>Pentapetalae</taxon>
        <taxon>rosids</taxon>
        <taxon>malvids</taxon>
        <taxon>Brassicales</taxon>
        <taxon>Brassicaceae</taxon>
        <taxon>Brassiceae</taxon>
        <taxon>Brassica</taxon>
    </lineage>
</organism>
<keyword evidence="23" id="KW-1185">Reference proteome</keyword>
<dbReference type="FunFam" id="3.50.50.100:FF:000009">
    <property type="entry name" value="Internal alternative NAD(P)H-ubiquinone oxidoreductase A1, mitochondrial"/>
    <property type="match status" value="1"/>
</dbReference>
<dbReference type="PANTHER" id="PTHR43706:SF13">
    <property type="entry name" value="NADH DEHYDROGENASE-RELATED"/>
    <property type="match status" value="1"/>
</dbReference>
<feature type="region of interest" description="Disordered" evidence="19">
    <location>
        <begin position="40"/>
        <end position="60"/>
    </location>
</feature>
<evidence type="ECO:0000259" key="20">
    <source>
        <dbReference type="Pfam" id="PF07992"/>
    </source>
</evidence>
<dbReference type="GeneID" id="106328714"/>
<evidence type="ECO:0000256" key="16">
    <source>
        <dbReference type="ARBA" id="ARBA00047599"/>
    </source>
</evidence>
<proteinExistence type="inferred from homology"/>
<accession>A0A0D3B443</accession>
<dbReference type="OrthoDB" id="3244603at2759"/>
<evidence type="ECO:0000256" key="2">
    <source>
        <dbReference type="ARBA" id="ARBA00004275"/>
    </source>
</evidence>
<keyword evidence="15" id="KW-0576">Peroxisome</keyword>
<dbReference type="GO" id="GO:0005743">
    <property type="term" value="C:mitochondrial inner membrane"/>
    <property type="evidence" value="ECO:0007669"/>
    <property type="project" value="UniProtKB-SubCell"/>
</dbReference>
<protein>
    <recommendedName>
        <fullName evidence="5">NADH:ubiquinone reductase (non-electrogenic)</fullName>
        <ecNumber evidence="5">1.6.5.9</ecNumber>
    </recommendedName>
</protein>
<dbReference type="SUPFAM" id="SSF51905">
    <property type="entry name" value="FAD/NAD(P)-binding domain"/>
    <property type="match status" value="2"/>
</dbReference>
<keyword evidence="13" id="KW-0496">Mitochondrion</keyword>
<evidence type="ECO:0000256" key="1">
    <source>
        <dbReference type="ARBA" id="ARBA00001974"/>
    </source>
</evidence>
<evidence type="ECO:0000256" key="13">
    <source>
        <dbReference type="ARBA" id="ARBA00023128"/>
    </source>
</evidence>
<dbReference type="InterPro" id="IPR054585">
    <property type="entry name" value="NDH2-like_C"/>
</dbReference>
<comment type="catalytic activity">
    <reaction evidence="17">
        <text>a ubiquinone + NADH + H(+) = a ubiquinol + NAD(+)</text>
        <dbReference type="Rhea" id="RHEA:23152"/>
        <dbReference type="Rhea" id="RHEA-COMP:9565"/>
        <dbReference type="Rhea" id="RHEA-COMP:9566"/>
        <dbReference type="ChEBI" id="CHEBI:15378"/>
        <dbReference type="ChEBI" id="CHEBI:16389"/>
        <dbReference type="ChEBI" id="CHEBI:17976"/>
        <dbReference type="ChEBI" id="CHEBI:57540"/>
        <dbReference type="ChEBI" id="CHEBI:57945"/>
    </reaction>
</comment>
<comment type="subcellular location">
    <subcellularLocation>
        <location evidence="3">Mitochondrion inner membrane</location>
        <topology evidence="3">Peripheral membrane protein</topology>
        <orientation evidence="3">Matrix side</orientation>
    </subcellularLocation>
    <subcellularLocation>
        <location evidence="2">Peroxisome</location>
    </subcellularLocation>
</comment>
<dbReference type="Proteomes" id="UP000032141">
    <property type="component" value="Chromosome C3"/>
</dbReference>
<dbReference type="Gramene" id="Bo3g024220.1">
    <property type="protein sequence ID" value="Bo3g024220.1"/>
    <property type="gene ID" value="Bo3g024220"/>
</dbReference>
<evidence type="ECO:0000256" key="18">
    <source>
        <dbReference type="ARBA" id="ARBA00055996"/>
    </source>
</evidence>
<keyword evidence="14" id="KW-0472">Membrane</keyword>
<dbReference type="GO" id="GO:0005777">
    <property type="term" value="C:peroxisome"/>
    <property type="evidence" value="ECO:0007669"/>
    <property type="project" value="UniProtKB-SubCell"/>
</dbReference>
<evidence type="ECO:0000313" key="23">
    <source>
        <dbReference type="Proteomes" id="UP000032141"/>
    </source>
</evidence>
<evidence type="ECO:0000256" key="15">
    <source>
        <dbReference type="ARBA" id="ARBA00023140"/>
    </source>
</evidence>